<proteinExistence type="predicted"/>
<evidence type="ECO:0000313" key="1">
    <source>
        <dbReference type="EMBL" id="MBB5112915.1"/>
    </source>
</evidence>
<keyword evidence="2" id="KW-1185">Reference proteome</keyword>
<dbReference type="GeneID" id="300296985"/>
<sequence length="88" mass="9442">MRTQPPPGWWELGMLHLRIIVPADRSAAATELLAAHPGVTHLAVIPGAARQPAGDLILCDVVRESADQAFKALRDLVSRRSSPARSSP</sequence>
<dbReference type="EMBL" id="JACHJC010000001">
    <property type="protein sequence ID" value="MBB5112915.1"/>
    <property type="molecule type" value="Genomic_DNA"/>
</dbReference>
<accession>A0ABR6MC06</accession>
<dbReference type="Proteomes" id="UP000618986">
    <property type="component" value="Unassembled WGS sequence"/>
</dbReference>
<name>A0ABR6MC06_MICEC</name>
<reference evidence="1 2" key="1">
    <citation type="submission" date="2020-08" db="EMBL/GenBank/DDBJ databases">
        <title>Sequencing the genomes of 1000 actinobacteria strains.</title>
        <authorList>
            <person name="Klenk H.-P."/>
        </authorList>
    </citation>
    <scope>NUCLEOTIDE SEQUENCE [LARGE SCALE GENOMIC DNA]</scope>
    <source>
        <strain evidence="1 2">DSM 43036</strain>
    </source>
</reference>
<gene>
    <name evidence="1" type="ORF">FHU28_002754</name>
</gene>
<comment type="caution">
    <text evidence="1">The sequence shown here is derived from an EMBL/GenBank/DDBJ whole genome shotgun (WGS) entry which is preliminary data.</text>
</comment>
<protein>
    <submittedName>
        <fullName evidence="1">Uncharacterized protein</fullName>
    </submittedName>
</protein>
<dbReference type="RefSeq" id="WP_260412956.1">
    <property type="nucleotide sequence ID" value="NZ_JACHJC010000001.1"/>
</dbReference>
<organism evidence="1 2">
    <name type="scientific">Micromonospora echinospora</name>
    <name type="common">Micromonospora purpurea</name>
    <dbReference type="NCBI Taxonomy" id="1877"/>
    <lineage>
        <taxon>Bacteria</taxon>
        <taxon>Bacillati</taxon>
        <taxon>Actinomycetota</taxon>
        <taxon>Actinomycetes</taxon>
        <taxon>Micromonosporales</taxon>
        <taxon>Micromonosporaceae</taxon>
        <taxon>Micromonospora</taxon>
    </lineage>
</organism>
<evidence type="ECO:0000313" key="2">
    <source>
        <dbReference type="Proteomes" id="UP000618986"/>
    </source>
</evidence>